<feature type="signal peptide" evidence="1">
    <location>
        <begin position="1"/>
        <end position="21"/>
    </location>
</feature>
<protein>
    <submittedName>
        <fullName evidence="2">Putative secreted peptide</fullName>
    </submittedName>
</protein>
<dbReference type="AlphaFoldDB" id="A0A2M3ZX86"/>
<evidence type="ECO:0000256" key="1">
    <source>
        <dbReference type="SAM" id="SignalP"/>
    </source>
</evidence>
<proteinExistence type="predicted"/>
<name>A0A2M3ZX86_9DIPT</name>
<accession>A0A2M3ZX86</accession>
<feature type="chain" id="PRO_5014831045" evidence="1">
    <location>
        <begin position="22"/>
        <end position="69"/>
    </location>
</feature>
<dbReference type="EMBL" id="GGFM01012413">
    <property type="protein sequence ID" value="MBW33164.1"/>
    <property type="molecule type" value="Transcribed_RNA"/>
</dbReference>
<keyword evidence="1" id="KW-0732">Signal</keyword>
<evidence type="ECO:0000313" key="2">
    <source>
        <dbReference type="EMBL" id="MBW33164.1"/>
    </source>
</evidence>
<organism evidence="2">
    <name type="scientific">Anopheles braziliensis</name>
    <dbReference type="NCBI Taxonomy" id="58242"/>
    <lineage>
        <taxon>Eukaryota</taxon>
        <taxon>Metazoa</taxon>
        <taxon>Ecdysozoa</taxon>
        <taxon>Arthropoda</taxon>
        <taxon>Hexapoda</taxon>
        <taxon>Insecta</taxon>
        <taxon>Pterygota</taxon>
        <taxon>Neoptera</taxon>
        <taxon>Endopterygota</taxon>
        <taxon>Diptera</taxon>
        <taxon>Nematocera</taxon>
        <taxon>Culicoidea</taxon>
        <taxon>Culicidae</taxon>
        <taxon>Anophelinae</taxon>
        <taxon>Anopheles</taxon>
    </lineage>
</organism>
<reference evidence="2" key="1">
    <citation type="submission" date="2018-01" db="EMBL/GenBank/DDBJ databases">
        <title>An insight into the sialome of Amazonian anophelines.</title>
        <authorList>
            <person name="Ribeiro J.M."/>
            <person name="Scarpassa V."/>
            <person name="Calvo E."/>
        </authorList>
    </citation>
    <scope>NUCLEOTIDE SEQUENCE</scope>
    <source>
        <tissue evidence="2">Salivary glands</tissue>
    </source>
</reference>
<sequence length="69" mass="7982">MLLPHTTTCTVLLLSVSRLASHRICLLLFCDACQRPHLMGKEEGHHQSRRPTAFCCDTIRIEQPRCWYS</sequence>